<feature type="compositionally biased region" description="Pro residues" evidence="1">
    <location>
        <begin position="343"/>
        <end position="353"/>
    </location>
</feature>
<feature type="region of interest" description="Disordered" evidence="1">
    <location>
        <begin position="79"/>
        <end position="140"/>
    </location>
</feature>
<gene>
    <name evidence="2" type="ORF">K435DRAFT_866924</name>
</gene>
<proteinExistence type="predicted"/>
<feature type="region of interest" description="Disordered" evidence="1">
    <location>
        <begin position="173"/>
        <end position="209"/>
    </location>
</feature>
<feature type="compositionally biased region" description="Basic and acidic residues" evidence="1">
    <location>
        <begin position="318"/>
        <end position="328"/>
    </location>
</feature>
<reference evidence="2 3" key="1">
    <citation type="journal article" date="2019" name="Nat. Ecol. Evol.">
        <title>Megaphylogeny resolves global patterns of mushroom evolution.</title>
        <authorList>
            <person name="Varga T."/>
            <person name="Krizsan K."/>
            <person name="Foldi C."/>
            <person name="Dima B."/>
            <person name="Sanchez-Garcia M."/>
            <person name="Sanchez-Ramirez S."/>
            <person name="Szollosi G.J."/>
            <person name="Szarkandi J.G."/>
            <person name="Papp V."/>
            <person name="Albert L."/>
            <person name="Andreopoulos W."/>
            <person name="Angelini C."/>
            <person name="Antonin V."/>
            <person name="Barry K.W."/>
            <person name="Bougher N.L."/>
            <person name="Buchanan P."/>
            <person name="Buyck B."/>
            <person name="Bense V."/>
            <person name="Catcheside P."/>
            <person name="Chovatia M."/>
            <person name="Cooper J."/>
            <person name="Damon W."/>
            <person name="Desjardin D."/>
            <person name="Finy P."/>
            <person name="Geml J."/>
            <person name="Haridas S."/>
            <person name="Hughes K."/>
            <person name="Justo A."/>
            <person name="Karasinski D."/>
            <person name="Kautmanova I."/>
            <person name="Kiss B."/>
            <person name="Kocsube S."/>
            <person name="Kotiranta H."/>
            <person name="LaButti K.M."/>
            <person name="Lechner B.E."/>
            <person name="Liimatainen K."/>
            <person name="Lipzen A."/>
            <person name="Lukacs Z."/>
            <person name="Mihaltcheva S."/>
            <person name="Morgado L.N."/>
            <person name="Niskanen T."/>
            <person name="Noordeloos M.E."/>
            <person name="Ohm R.A."/>
            <person name="Ortiz-Santana B."/>
            <person name="Ovrebo C."/>
            <person name="Racz N."/>
            <person name="Riley R."/>
            <person name="Savchenko A."/>
            <person name="Shiryaev A."/>
            <person name="Soop K."/>
            <person name="Spirin V."/>
            <person name="Szebenyi C."/>
            <person name="Tomsovsky M."/>
            <person name="Tulloss R.E."/>
            <person name="Uehling J."/>
            <person name="Grigoriev I.V."/>
            <person name="Vagvolgyi C."/>
            <person name="Papp T."/>
            <person name="Martin F.M."/>
            <person name="Miettinen O."/>
            <person name="Hibbett D.S."/>
            <person name="Nagy L.G."/>
        </authorList>
    </citation>
    <scope>NUCLEOTIDE SEQUENCE [LARGE SCALE GENOMIC DNA]</scope>
    <source>
        <strain evidence="2 3">CBS 962.96</strain>
    </source>
</reference>
<evidence type="ECO:0000313" key="3">
    <source>
        <dbReference type="Proteomes" id="UP000297245"/>
    </source>
</evidence>
<organism evidence="2 3">
    <name type="scientific">Dendrothele bispora (strain CBS 962.96)</name>
    <dbReference type="NCBI Taxonomy" id="1314807"/>
    <lineage>
        <taxon>Eukaryota</taxon>
        <taxon>Fungi</taxon>
        <taxon>Dikarya</taxon>
        <taxon>Basidiomycota</taxon>
        <taxon>Agaricomycotina</taxon>
        <taxon>Agaricomycetes</taxon>
        <taxon>Agaricomycetidae</taxon>
        <taxon>Agaricales</taxon>
        <taxon>Agaricales incertae sedis</taxon>
        <taxon>Dendrothele</taxon>
    </lineage>
</organism>
<evidence type="ECO:0000256" key="1">
    <source>
        <dbReference type="SAM" id="MobiDB-lite"/>
    </source>
</evidence>
<dbReference type="AlphaFoldDB" id="A0A4V4HDM8"/>
<accession>A0A4V4HDM8</accession>
<feature type="region of interest" description="Disordered" evidence="1">
    <location>
        <begin position="257"/>
        <end position="407"/>
    </location>
</feature>
<name>A0A4V4HDM8_DENBC</name>
<sequence>MDSGIASILREVEDQRLTQRPGVNRDVFEQGRRISPTNISDIAPSETEQLVREGADRYQQITGGSLTRERALQELRNVLVERGPSRGASRNTERTSGRVSNTDTIRPANPVPPGSSSKNSKDGDTSSYHSALGELNVPDTGIQEEGNSLVEENMIPNNPRVSFPEPVRDETEEYTEIETPVPNRLRPGDTRADGYKYTPWTNNNPDRRDGQIAARNAALRQSLRSILEDTVESNTRMVDPSIPGRDSDASMNTNFRTEWVPIPDQIPTQPDDSRGKQQSNAPRTTRTTGIGRERKGKTPIRRSDPHITINDMLPTIPELRESPEREPGENYATFGNNSTPRSGNPPPSPPPPSESEGGASGRSQGGPIHHSSGYAGPPGPPGPTGPPGPPGPSGPQGSQGEFSSLFD</sequence>
<feature type="region of interest" description="Disordered" evidence="1">
    <location>
        <begin position="21"/>
        <end position="47"/>
    </location>
</feature>
<keyword evidence="3" id="KW-1185">Reference proteome</keyword>
<feature type="compositionally biased region" description="Low complexity" evidence="1">
    <location>
        <begin position="261"/>
        <end position="270"/>
    </location>
</feature>
<dbReference type="Proteomes" id="UP000297245">
    <property type="component" value="Unassembled WGS sequence"/>
</dbReference>
<protein>
    <submittedName>
        <fullName evidence="2">Uncharacterized protein</fullName>
    </submittedName>
</protein>
<dbReference type="Gene3D" id="1.20.5.320">
    <property type="entry name" value="6-Phosphogluconate Dehydrogenase, domain 3"/>
    <property type="match status" value="1"/>
</dbReference>
<feature type="compositionally biased region" description="Pro residues" evidence="1">
    <location>
        <begin position="377"/>
        <end position="393"/>
    </location>
</feature>
<evidence type="ECO:0000313" key="2">
    <source>
        <dbReference type="EMBL" id="THU87785.1"/>
    </source>
</evidence>
<dbReference type="EMBL" id="ML179435">
    <property type="protein sequence ID" value="THU87785.1"/>
    <property type="molecule type" value="Genomic_DNA"/>
</dbReference>